<gene>
    <name evidence="3" type="ORF">SAMN05661012_04943</name>
    <name evidence="4" type="ORF">SR876_12355</name>
</gene>
<dbReference type="AlphaFoldDB" id="A0A1K1S8J8"/>
<dbReference type="Pfam" id="PF12697">
    <property type="entry name" value="Abhydrolase_6"/>
    <property type="match status" value="1"/>
</dbReference>
<reference evidence="3 5" key="1">
    <citation type="submission" date="2016-11" db="EMBL/GenBank/DDBJ databases">
        <authorList>
            <person name="Jaros S."/>
            <person name="Januszkiewicz K."/>
            <person name="Wedrychowicz H."/>
        </authorList>
    </citation>
    <scope>NUCLEOTIDE SEQUENCE [LARGE SCALE GENOMIC DNA]</scope>
    <source>
        <strain evidence="3 5">DSM 784</strain>
    </source>
</reference>
<dbReference type="EMBL" id="CP140154">
    <property type="protein sequence ID" value="WQG92300.1"/>
    <property type="molecule type" value="Genomic_DNA"/>
</dbReference>
<dbReference type="EMBL" id="FPIZ01000018">
    <property type="protein sequence ID" value="SFW80333.1"/>
    <property type="molecule type" value="Genomic_DNA"/>
</dbReference>
<dbReference type="SUPFAM" id="SSF53474">
    <property type="entry name" value="alpha/beta-Hydrolases"/>
    <property type="match status" value="1"/>
</dbReference>
<reference evidence="4 6" key="2">
    <citation type="submission" date="2023-11" db="EMBL/GenBank/DDBJ databases">
        <title>MicrobeMod: A computational toolkit for identifying prokaryotic methylation and restriction-modification with nanopore sequencing.</title>
        <authorList>
            <person name="Crits-Christoph A."/>
            <person name="Kang S.C."/>
            <person name="Lee H."/>
            <person name="Ostrov N."/>
        </authorList>
    </citation>
    <scope>NUCLEOTIDE SEQUENCE [LARGE SCALE GENOMIC DNA]</scope>
    <source>
        <strain evidence="4 6">ATCC 23090</strain>
    </source>
</reference>
<dbReference type="PANTHER" id="PTHR43798">
    <property type="entry name" value="MONOACYLGLYCEROL LIPASE"/>
    <property type="match status" value="1"/>
</dbReference>
<keyword evidence="1" id="KW-0732">Signal</keyword>
<name>A0A1K1S8J8_9BACT</name>
<accession>A0A1K1S8J8</accession>
<dbReference type="RefSeq" id="WP_072363946.1">
    <property type="nucleotide sequence ID" value="NZ_CP139972.1"/>
</dbReference>
<evidence type="ECO:0000313" key="4">
    <source>
        <dbReference type="EMBL" id="WQG92300.1"/>
    </source>
</evidence>
<keyword evidence="4" id="KW-0378">Hydrolase</keyword>
<organism evidence="3 5">
    <name type="scientific">Chitinophaga sancti</name>
    <dbReference type="NCBI Taxonomy" id="1004"/>
    <lineage>
        <taxon>Bacteria</taxon>
        <taxon>Pseudomonadati</taxon>
        <taxon>Bacteroidota</taxon>
        <taxon>Chitinophagia</taxon>
        <taxon>Chitinophagales</taxon>
        <taxon>Chitinophagaceae</taxon>
        <taxon>Chitinophaga</taxon>
    </lineage>
</organism>
<keyword evidence="6" id="KW-1185">Reference proteome</keyword>
<dbReference type="InterPro" id="IPR050266">
    <property type="entry name" value="AB_hydrolase_sf"/>
</dbReference>
<feature type="domain" description="AB hydrolase-1" evidence="2">
    <location>
        <begin position="36"/>
        <end position="268"/>
    </location>
</feature>
<dbReference type="STRING" id="1004.SAMN05661012_04943"/>
<dbReference type="Gene3D" id="3.40.50.1820">
    <property type="entry name" value="alpha/beta hydrolase"/>
    <property type="match status" value="1"/>
</dbReference>
<sequence>MKFRSLILSLLFILCSFKGQAQSAFNVKVVGTGSPILLFPGFGCTGEVWQGITGELSKHYECHIFTFAGFGDVPPIGRPWLSTIKEAVIQYVNSHKIRSATIIGHSLGGTLGLWLAETEPTMFKKIIVVDALPCTGALMMPNFKPENIGYDNPYNQRIREMDSTTFREMAKQQVAYMMLNKEKRSKVVEWFLEADRSTYVDGYVDLLKLDLRNALIKIPVVILAATYPNKAVIEKNYNEQYANVNEKTIYYADNAAHFIMYDQPEWFLSKITESLK</sequence>
<evidence type="ECO:0000313" key="5">
    <source>
        <dbReference type="Proteomes" id="UP000183788"/>
    </source>
</evidence>
<evidence type="ECO:0000256" key="1">
    <source>
        <dbReference type="SAM" id="SignalP"/>
    </source>
</evidence>
<evidence type="ECO:0000313" key="3">
    <source>
        <dbReference type="EMBL" id="SFW80333.1"/>
    </source>
</evidence>
<dbReference type="InterPro" id="IPR029058">
    <property type="entry name" value="AB_hydrolase_fold"/>
</dbReference>
<feature type="signal peptide" evidence="1">
    <location>
        <begin position="1"/>
        <end position="21"/>
    </location>
</feature>
<dbReference type="GO" id="GO:0016787">
    <property type="term" value="F:hydrolase activity"/>
    <property type="evidence" value="ECO:0007669"/>
    <property type="project" value="UniProtKB-KW"/>
</dbReference>
<dbReference type="Proteomes" id="UP000183788">
    <property type="component" value="Unassembled WGS sequence"/>
</dbReference>
<feature type="chain" id="PRO_5012272886" evidence="1">
    <location>
        <begin position="22"/>
        <end position="276"/>
    </location>
</feature>
<dbReference type="InterPro" id="IPR000073">
    <property type="entry name" value="AB_hydrolase_1"/>
</dbReference>
<proteinExistence type="predicted"/>
<evidence type="ECO:0000313" key="6">
    <source>
        <dbReference type="Proteomes" id="UP001326715"/>
    </source>
</evidence>
<protein>
    <submittedName>
        <fullName evidence="4">Alpha/beta hydrolase</fullName>
    </submittedName>
    <submittedName>
        <fullName evidence="3">Pimeloyl-ACP methyl ester carboxylesterase</fullName>
    </submittedName>
</protein>
<evidence type="ECO:0000259" key="2">
    <source>
        <dbReference type="Pfam" id="PF12697"/>
    </source>
</evidence>
<dbReference type="Proteomes" id="UP001326715">
    <property type="component" value="Chromosome"/>
</dbReference>
<dbReference type="OrthoDB" id="7172093at2"/>